<evidence type="ECO:0000313" key="2">
    <source>
        <dbReference type="EMBL" id="NLR75821.1"/>
    </source>
</evidence>
<accession>A0A847S1V8</accession>
<dbReference type="AlphaFoldDB" id="A0A847S1V8"/>
<sequence length="110" mass="12193">MAVKEAHRVVVSWRSAVVVDGHSPMQGKIIAMGDSGFSMLIPHTLRTGARHRVLMEAPLGAGGQRQYLECQATVLHSVLTHGTEFRVGFQIDQMDSKQRDQLKSWLASRP</sequence>
<dbReference type="InterPro" id="IPR009875">
    <property type="entry name" value="PilZ_domain"/>
</dbReference>
<dbReference type="EMBL" id="JABAIM010000002">
    <property type="protein sequence ID" value="NLR75821.1"/>
    <property type="molecule type" value="Genomic_DNA"/>
</dbReference>
<name>A0A847S1V8_9NEIS</name>
<comment type="caution">
    <text evidence="2">The sequence shown here is derived from an EMBL/GenBank/DDBJ whole genome shotgun (WGS) entry which is preliminary data.</text>
</comment>
<proteinExistence type="predicted"/>
<organism evidence="2 3">
    <name type="scientific">Leeia aquatica</name>
    <dbReference type="NCBI Taxonomy" id="2725557"/>
    <lineage>
        <taxon>Bacteria</taxon>
        <taxon>Pseudomonadati</taxon>
        <taxon>Pseudomonadota</taxon>
        <taxon>Betaproteobacteria</taxon>
        <taxon>Neisseriales</taxon>
        <taxon>Leeiaceae</taxon>
        <taxon>Leeia</taxon>
    </lineage>
</organism>
<evidence type="ECO:0000259" key="1">
    <source>
        <dbReference type="Pfam" id="PF07238"/>
    </source>
</evidence>
<keyword evidence="3" id="KW-1185">Reference proteome</keyword>
<dbReference type="Proteomes" id="UP000587991">
    <property type="component" value="Unassembled WGS sequence"/>
</dbReference>
<protein>
    <recommendedName>
        <fullName evidence="1">PilZ domain-containing protein</fullName>
    </recommendedName>
</protein>
<reference evidence="2 3" key="1">
    <citation type="submission" date="2020-04" db="EMBL/GenBank/DDBJ databases">
        <title>Draft genome of Leeia sp. IMCC25680.</title>
        <authorList>
            <person name="Song J."/>
            <person name="Cho J.-C."/>
        </authorList>
    </citation>
    <scope>NUCLEOTIDE SEQUENCE [LARGE SCALE GENOMIC DNA]</scope>
    <source>
        <strain evidence="2 3">IMCC25680</strain>
    </source>
</reference>
<dbReference type="Pfam" id="PF07238">
    <property type="entry name" value="PilZ"/>
    <property type="match status" value="1"/>
</dbReference>
<feature type="domain" description="PilZ" evidence="1">
    <location>
        <begin position="7"/>
        <end position="107"/>
    </location>
</feature>
<dbReference type="RefSeq" id="WP_168877459.1">
    <property type="nucleotide sequence ID" value="NZ_JABAIM010000002.1"/>
</dbReference>
<dbReference type="GO" id="GO:0035438">
    <property type="term" value="F:cyclic-di-GMP binding"/>
    <property type="evidence" value="ECO:0007669"/>
    <property type="project" value="InterPro"/>
</dbReference>
<evidence type="ECO:0000313" key="3">
    <source>
        <dbReference type="Proteomes" id="UP000587991"/>
    </source>
</evidence>
<gene>
    <name evidence="2" type="ORF">HF682_11675</name>
</gene>